<name>A0ABU3QV50_9ACTN</name>
<evidence type="ECO:0000256" key="1">
    <source>
        <dbReference type="SAM" id="MobiDB-lite"/>
    </source>
</evidence>
<dbReference type="Gene3D" id="1.10.260.40">
    <property type="entry name" value="lambda repressor-like DNA-binding domains"/>
    <property type="match status" value="1"/>
</dbReference>
<reference evidence="3 4" key="1">
    <citation type="submission" date="2023-09" db="EMBL/GenBank/DDBJ databases">
        <title>Streptomyces sp. nov.: A antagonism against Alternaria gaisen Producing Streptochlin, Isolated from Tamarix root soil.</title>
        <authorList>
            <person name="Chen Y."/>
        </authorList>
    </citation>
    <scope>NUCLEOTIDE SEQUENCE [LARGE SCALE GENOMIC DNA]</scope>
    <source>
        <strain evidence="3 4">TRM76323</strain>
    </source>
</reference>
<dbReference type="RefSeq" id="WP_315881676.1">
    <property type="nucleotide sequence ID" value="NZ_JAWCTQ010000079.1"/>
</dbReference>
<feature type="domain" description="Peptidoglycan binding-like" evidence="2">
    <location>
        <begin position="254"/>
        <end position="309"/>
    </location>
</feature>
<dbReference type="InterPro" id="IPR036365">
    <property type="entry name" value="PGBD-like_sf"/>
</dbReference>
<feature type="domain" description="Peptidoglycan binding-like" evidence="2">
    <location>
        <begin position="196"/>
        <end position="245"/>
    </location>
</feature>
<dbReference type="InterPro" id="IPR001387">
    <property type="entry name" value="Cro/C1-type_HTH"/>
</dbReference>
<feature type="region of interest" description="Disordered" evidence="1">
    <location>
        <begin position="163"/>
        <end position="183"/>
    </location>
</feature>
<dbReference type="Pfam" id="PF01471">
    <property type="entry name" value="PG_binding_1"/>
    <property type="match status" value="2"/>
</dbReference>
<evidence type="ECO:0000313" key="3">
    <source>
        <dbReference type="EMBL" id="MDT9686650.1"/>
    </source>
</evidence>
<sequence>MAEAPPNGTADGAGRELSALLRTWWEDSARTGRRKPTQASLARQVGVTQTTLSRYLNPAHPLAAPPDAVRTLHAVLGAPPDGLEAALLLARSARAVQRPAGDPDPRPGGLTGPRPDRHAAAEPGPRTAPPRRGTVRRALLVAAVTGAVLIAGWTASRAALEPGTGHGVRPAAAPPRPEAPRWPLVRKGETSSLTWTVQRLLKAHGHTLRADGVFGPETHAQVVAFQERNGLQPDGKVGRHTWRMLVLPAAPGDRGPQVEAVQDLLHRAGHPADITGAYTAATRQMVRDFQRRHGLPATGAVDEETWRSLTTAPPA</sequence>
<proteinExistence type="predicted"/>
<gene>
    <name evidence="3" type="ORF">RND61_31990</name>
</gene>
<dbReference type="EMBL" id="JAWCTQ010000079">
    <property type="protein sequence ID" value="MDT9686650.1"/>
    <property type="molecule type" value="Genomic_DNA"/>
</dbReference>
<dbReference type="InterPro" id="IPR036366">
    <property type="entry name" value="PGBDSf"/>
</dbReference>
<feature type="compositionally biased region" description="Low complexity" evidence="1">
    <location>
        <begin position="121"/>
        <end position="133"/>
    </location>
</feature>
<protein>
    <submittedName>
        <fullName evidence="3">Peptidoglycan-binding protein</fullName>
    </submittedName>
</protein>
<feature type="region of interest" description="Disordered" evidence="1">
    <location>
        <begin position="95"/>
        <end position="133"/>
    </location>
</feature>
<evidence type="ECO:0000313" key="4">
    <source>
        <dbReference type="Proteomes" id="UP001250181"/>
    </source>
</evidence>
<dbReference type="Gene3D" id="1.10.101.10">
    <property type="entry name" value="PGBD-like superfamily/PGBD"/>
    <property type="match status" value="2"/>
</dbReference>
<accession>A0ABU3QV50</accession>
<dbReference type="SUPFAM" id="SSF47090">
    <property type="entry name" value="PGBD-like"/>
    <property type="match status" value="2"/>
</dbReference>
<comment type="caution">
    <text evidence="3">The sequence shown here is derived from an EMBL/GenBank/DDBJ whole genome shotgun (WGS) entry which is preliminary data.</text>
</comment>
<dbReference type="Proteomes" id="UP001250181">
    <property type="component" value="Unassembled WGS sequence"/>
</dbReference>
<dbReference type="CDD" id="cd00093">
    <property type="entry name" value="HTH_XRE"/>
    <property type="match status" value="1"/>
</dbReference>
<dbReference type="InterPro" id="IPR010982">
    <property type="entry name" value="Lambda_DNA-bd_dom_sf"/>
</dbReference>
<evidence type="ECO:0000259" key="2">
    <source>
        <dbReference type="Pfam" id="PF01471"/>
    </source>
</evidence>
<keyword evidence="4" id="KW-1185">Reference proteome</keyword>
<organism evidence="3 4">
    <name type="scientific">Streptomyces tamarix</name>
    <dbReference type="NCBI Taxonomy" id="3078565"/>
    <lineage>
        <taxon>Bacteria</taxon>
        <taxon>Bacillati</taxon>
        <taxon>Actinomycetota</taxon>
        <taxon>Actinomycetes</taxon>
        <taxon>Kitasatosporales</taxon>
        <taxon>Streptomycetaceae</taxon>
        <taxon>Streptomyces</taxon>
    </lineage>
</organism>
<dbReference type="InterPro" id="IPR002477">
    <property type="entry name" value="Peptidoglycan-bd-like"/>
</dbReference>